<dbReference type="STRING" id="486041.B0D7P3"/>
<dbReference type="GeneID" id="6075588"/>
<proteinExistence type="predicted"/>
<name>B0D7P3_LACBS</name>
<dbReference type="KEGG" id="lbc:LACBIDRAFT_319026"/>
<dbReference type="AlphaFoldDB" id="B0D7P3"/>
<keyword evidence="2" id="KW-1185">Reference proteome</keyword>
<dbReference type="HOGENOM" id="CLU_1661063_0_0_1"/>
<accession>B0D7P3</accession>
<dbReference type="OrthoDB" id="3064968at2759"/>
<evidence type="ECO:0000313" key="1">
    <source>
        <dbReference type="EMBL" id="EDR09686.1"/>
    </source>
</evidence>
<dbReference type="Proteomes" id="UP000001194">
    <property type="component" value="Unassembled WGS sequence"/>
</dbReference>
<sequence length="159" mass="17604">MPQTDQEHQAAKTRALGTTDNLSLSSFLSIRTGFASESKFDVSVRRKQRLLRKSMVTYIGAASNFIEPEITLVLSPITLTPRRDDRDSHFSATVPTVGDTLATLDDLCNDMGEVLKQISDTSAELSNQEHIGLDSAEEILRDIDSSYYKTTSAFPTDTR</sequence>
<organism evidence="2">
    <name type="scientific">Laccaria bicolor (strain S238N-H82 / ATCC MYA-4686)</name>
    <name type="common">Bicoloured deceiver</name>
    <name type="synonym">Laccaria laccata var. bicolor</name>
    <dbReference type="NCBI Taxonomy" id="486041"/>
    <lineage>
        <taxon>Eukaryota</taxon>
        <taxon>Fungi</taxon>
        <taxon>Dikarya</taxon>
        <taxon>Basidiomycota</taxon>
        <taxon>Agaricomycotina</taxon>
        <taxon>Agaricomycetes</taxon>
        <taxon>Agaricomycetidae</taxon>
        <taxon>Agaricales</taxon>
        <taxon>Agaricineae</taxon>
        <taxon>Hydnangiaceae</taxon>
        <taxon>Laccaria</taxon>
    </lineage>
</organism>
<dbReference type="RefSeq" id="XP_001880035.1">
    <property type="nucleotide sequence ID" value="XM_001880000.1"/>
</dbReference>
<dbReference type="InParanoid" id="B0D7P3"/>
<gene>
    <name evidence="1" type="ORF">LACBIDRAFT_319026</name>
</gene>
<dbReference type="EMBL" id="DS547099">
    <property type="protein sequence ID" value="EDR09686.1"/>
    <property type="molecule type" value="Genomic_DNA"/>
</dbReference>
<evidence type="ECO:0000313" key="2">
    <source>
        <dbReference type="Proteomes" id="UP000001194"/>
    </source>
</evidence>
<reference evidence="1 2" key="1">
    <citation type="journal article" date="2008" name="Nature">
        <title>The genome of Laccaria bicolor provides insights into mycorrhizal symbiosis.</title>
        <authorList>
            <person name="Martin F."/>
            <person name="Aerts A."/>
            <person name="Ahren D."/>
            <person name="Brun A."/>
            <person name="Danchin E.G.J."/>
            <person name="Duchaussoy F."/>
            <person name="Gibon J."/>
            <person name="Kohler A."/>
            <person name="Lindquist E."/>
            <person name="Pereda V."/>
            <person name="Salamov A."/>
            <person name="Shapiro H.J."/>
            <person name="Wuyts J."/>
            <person name="Blaudez D."/>
            <person name="Buee M."/>
            <person name="Brokstein P."/>
            <person name="Canbaeck B."/>
            <person name="Cohen D."/>
            <person name="Courty P.E."/>
            <person name="Coutinho P.M."/>
            <person name="Delaruelle C."/>
            <person name="Detter J.C."/>
            <person name="Deveau A."/>
            <person name="DiFazio S."/>
            <person name="Duplessis S."/>
            <person name="Fraissinet-Tachet L."/>
            <person name="Lucic E."/>
            <person name="Frey-Klett P."/>
            <person name="Fourrey C."/>
            <person name="Feussner I."/>
            <person name="Gay G."/>
            <person name="Grimwood J."/>
            <person name="Hoegger P.J."/>
            <person name="Jain P."/>
            <person name="Kilaru S."/>
            <person name="Labbe J."/>
            <person name="Lin Y.C."/>
            <person name="Legue V."/>
            <person name="Le Tacon F."/>
            <person name="Marmeisse R."/>
            <person name="Melayah D."/>
            <person name="Montanini B."/>
            <person name="Muratet M."/>
            <person name="Nehls U."/>
            <person name="Niculita-Hirzel H."/>
            <person name="Oudot-Le Secq M.P."/>
            <person name="Peter M."/>
            <person name="Quesneville H."/>
            <person name="Rajashekar B."/>
            <person name="Reich M."/>
            <person name="Rouhier N."/>
            <person name="Schmutz J."/>
            <person name="Yin T."/>
            <person name="Chalot M."/>
            <person name="Henrissat B."/>
            <person name="Kuees U."/>
            <person name="Lucas S."/>
            <person name="Van de Peer Y."/>
            <person name="Podila G.K."/>
            <person name="Polle A."/>
            <person name="Pukkila P.J."/>
            <person name="Richardson P.M."/>
            <person name="Rouze P."/>
            <person name="Sanders I.R."/>
            <person name="Stajich J.E."/>
            <person name="Tunlid A."/>
            <person name="Tuskan G."/>
            <person name="Grigoriev I.V."/>
        </authorList>
    </citation>
    <scope>NUCLEOTIDE SEQUENCE [LARGE SCALE GENOMIC DNA]</scope>
    <source>
        <strain evidence="2">S238N-H82 / ATCC MYA-4686</strain>
    </source>
</reference>
<protein>
    <submittedName>
        <fullName evidence="1">Predicted protein</fullName>
    </submittedName>
</protein>